<organism evidence="2 3">
    <name type="scientific">Janibacter indicus</name>
    <dbReference type="NCBI Taxonomy" id="857417"/>
    <lineage>
        <taxon>Bacteria</taxon>
        <taxon>Bacillati</taxon>
        <taxon>Actinomycetota</taxon>
        <taxon>Actinomycetes</taxon>
        <taxon>Micrococcales</taxon>
        <taxon>Intrasporangiaceae</taxon>
        <taxon>Janibacter</taxon>
    </lineage>
</organism>
<dbReference type="RefSeq" id="WP_072623674.1">
    <property type="nucleotide sequence ID" value="NZ_CP013290.1"/>
</dbReference>
<dbReference type="Proteomes" id="UP000182938">
    <property type="component" value="Chromosome"/>
</dbReference>
<dbReference type="KEGG" id="jte:ASJ30_02280"/>
<proteinExistence type="predicted"/>
<dbReference type="AlphaFoldDB" id="A0A1L3MDQ6"/>
<dbReference type="EMBL" id="CP013290">
    <property type="protein sequence ID" value="APH00498.1"/>
    <property type="molecule type" value="Genomic_DNA"/>
</dbReference>
<name>A0A1L3MDQ6_9MICO</name>
<reference evidence="2 3" key="1">
    <citation type="submission" date="2015-11" db="EMBL/GenBank/DDBJ databases">
        <authorList>
            <person name="Zhang Y."/>
            <person name="Guo Z."/>
        </authorList>
    </citation>
    <scope>NUCLEOTIDE SEQUENCE [LARGE SCALE GENOMIC DNA]</scope>
    <source>
        <strain evidence="2 3">YFY001</strain>
    </source>
</reference>
<dbReference type="Gene3D" id="3.40.50.1820">
    <property type="entry name" value="alpha/beta hydrolase"/>
    <property type="match status" value="1"/>
</dbReference>
<keyword evidence="3" id="KW-1185">Reference proteome</keyword>
<sequence length="484" mass="49308">MAEIRVSGGVGGLSVALDELEAAADGLGRVATEVGEVAVAVGLVGLDPRLQLAALTAPREYLAVQRAVLICVGPTGAAGLAVDVAATGVATRAAVRAYREGEQAVEALADGVATEVGRWVGRSVAPTVLGAAVAVAPVAAVVLSTPAGRDAAVAIGLGLGQEVDEILFDHPWLVPAAADGLDGLLIGLGEGLPALGVLLSWRSGAAGVPYPPRDQRDALGVVLAASRGIALDESGRSVTVSARPSAAGRPPTGVADLVSNHGPISGGRRVRVTGIQGPDGSWSWVVDVPGTQTFDPQAGDNPWDMTSNALLVAGRRPLIMQAVARALDDARRRAGDTSSASRVMLTGHSQGGLTAAALAADATFRSRHRVTHVVTSGAPVAALAVPEGVSVLSLEHDEDLVPGLEGDDNPDRRDWVTVERSLADDLGADARSSQAHDNAAYVDTARRVDASDDPSVQAWRDGAAPFVGSPLATTVTTDYDVVRR</sequence>
<gene>
    <name evidence="2" type="ORF">ASJ30_02280</name>
</gene>
<evidence type="ECO:0000313" key="3">
    <source>
        <dbReference type="Proteomes" id="UP000182938"/>
    </source>
</evidence>
<evidence type="ECO:0000313" key="2">
    <source>
        <dbReference type="EMBL" id="APH00498.1"/>
    </source>
</evidence>
<evidence type="ECO:0008006" key="4">
    <source>
        <dbReference type="Google" id="ProtNLM"/>
    </source>
</evidence>
<dbReference type="InterPro" id="IPR029058">
    <property type="entry name" value="AB_hydrolase_fold"/>
</dbReference>
<feature type="region of interest" description="Disordered" evidence="1">
    <location>
        <begin position="241"/>
        <end position="261"/>
    </location>
</feature>
<dbReference type="SUPFAM" id="SSF53474">
    <property type="entry name" value="alpha/beta-Hydrolases"/>
    <property type="match status" value="1"/>
</dbReference>
<evidence type="ECO:0000256" key="1">
    <source>
        <dbReference type="SAM" id="MobiDB-lite"/>
    </source>
</evidence>
<protein>
    <recommendedName>
        <fullName evidence="4">Fungal lipase-like domain-containing protein</fullName>
    </recommendedName>
</protein>
<accession>A0A1L3MDQ6</accession>